<dbReference type="RefSeq" id="WP_184215728.1">
    <property type="nucleotide sequence ID" value="NZ_JACHIP010000002.1"/>
</dbReference>
<evidence type="ECO:0000256" key="1">
    <source>
        <dbReference type="ARBA" id="ARBA00004651"/>
    </source>
</evidence>
<keyword evidence="2" id="KW-1003">Cell membrane</keyword>
<dbReference type="AlphaFoldDB" id="A0A7W7ZCR7"/>
<dbReference type="GO" id="GO:0005886">
    <property type="term" value="C:plasma membrane"/>
    <property type="evidence" value="ECO:0007669"/>
    <property type="project" value="UniProtKB-SubCell"/>
</dbReference>
<dbReference type="Pfam" id="PF00581">
    <property type="entry name" value="Rhodanese"/>
    <property type="match status" value="1"/>
</dbReference>
<accession>A0A7W7ZCR7</accession>
<feature type="transmembrane region" description="Helical" evidence="6">
    <location>
        <begin position="46"/>
        <end position="68"/>
    </location>
</feature>
<evidence type="ECO:0000256" key="4">
    <source>
        <dbReference type="ARBA" id="ARBA00022989"/>
    </source>
</evidence>
<dbReference type="Pfam" id="PF09335">
    <property type="entry name" value="VTT_dom"/>
    <property type="match status" value="1"/>
</dbReference>
<keyword evidence="3 6" id="KW-0812">Transmembrane</keyword>
<comment type="caution">
    <text evidence="8">The sequence shown here is derived from an EMBL/GenBank/DDBJ whole genome shotgun (WGS) entry which is preliminary data.</text>
</comment>
<dbReference type="EMBL" id="JACHIP010000002">
    <property type="protein sequence ID" value="MBB5057179.1"/>
    <property type="molecule type" value="Genomic_DNA"/>
</dbReference>
<dbReference type="InterPro" id="IPR036873">
    <property type="entry name" value="Rhodanese-like_dom_sf"/>
</dbReference>
<keyword evidence="8" id="KW-0808">Transferase</keyword>
<dbReference type="InterPro" id="IPR032816">
    <property type="entry name" value="VTT_dom"/>
</dbReference>
<feature type="domain" description="Rhodanese" evidence="7">
    <location>
        <begin position="219"/>
        <end position="314"/>
    </location>
</feature>
<dbReference type="Gene3D" id="3.40.250.10">
    <property type="entry name" value="Rhodanese-like domain"/>
    <property type="match status" value="1"/>
</dbReference>
<evidence type="ECO:0000313" key="9">
    <source>
        <dbReference type="Proteomes" id="UP000540989"/>
    </source>
</evidence>
<protein>
    <submittedName>
        <fullName evidence="8">Membrane protein DedA with SNARE-associated domain/rhodanese-related sulfurtransferase</fullName>
    </submittedName>
</protein>
<gene>
    <name evidence="8" type="ORF">HDF16_001864</name>
</gene>
<keyword evidence="4 6" id="KW-1133">Transmembrane helix</keyword>
<dbReference type="GO" id="GO:0016740">
    <property type="term" value="F:transferase activity"/>
    <property type="evidence" value="ECO:0007669"/>
    <property type="project" value="UniProtKB-KW"/>
</dbReference>
<proteinExistence type="predicted"/>
<keyword evidence="9" id="KW-1185">Reference proteome</keyword>
<dbReference type="PROSITE" id="PS50206">
    <property type="entry name" value="RHODANESE_3"/>
    <property type="match status" value="1"/>
</dbReference>
<evidence type="ECO:0000256" key="3">
    <source>
        <dbReference type="ARBA" id="ARBA00022692"/>
    </source>
</evidence>
<comment type="subcellular location">
    <subcellularLocation>
        <location evidence="1">Cell membrane</location>
        <topology evidence="1">Multi-pass membrane protein</topology>
    </subcellularLocation>
</comment>
<dbReference type="PANTHER" id="PTHR42709:SF6">
    <property type="entry name" value="UNDECAPRENYL PHOSPHATE TRANSPORTER A"/>
    <property type="match status" value="1"/>
</dbReference>
<dbReference type="PANTHER" id="PTHR42709">
    <property type="entry name" value="ALKALINE PHOSPHATASE LIKE PROTEIN"/>
    <property type="match status" value="1"/>
</dbReference>
<feature type="transmembrane region" description="Helical" evidence="6">
    <location>
        <begin position="173"/>
        <end position="194"/>
    </location>
</feature>
<keyword evidence="5 6" id="KW-0472">Membrane</keyword>
<evidence type="ECO:0000256" key="2">
    <source>
        <dbReference type="ARBA" id="ARBA00022475"/>
    </source>
</evidence>
<dbReference type="Proteomes" id="UP000540989">
    <property type="component" value="Unassembled WGS sequence"/>
</dbReference>
<feature type="transmembrane region" description="Helical" evidence="6">
    <location>
        <begin position="139"/>
        <end position="161"/>
    </location>
</feature>
<organism evidence="8 9">
    <name type="scientific">Granulicella aggregans</name>
    <dbReference type="NCBI Taxonomy" id="474949"/>
    <lineage>
        <taxon>Bacteria</taxon>
        <taxon>Pseudomonadati</taxon>
        <taxon>Acidobacteriota</taxon>
        <taxon>Terriglobia</taxon>
        <taxon>Terriglobales</taxon>
        <taxon>Acidobacteriaceae</taxon>
        <taxon>Granulicella</taxon>
    </lineage>
</organism>
<dbReference type="InterPro" id="IPR051311">
    <property type="entry name" value="DedA_domain"/>
</dbReference>
<dbReference type="SUPFAM" id="SSF52821">
    <property type="entry name" value="Rhodanese/Cell cycle control phosphatase"/>
    <property type="match status" value="1"/>
</dbReference>
<feature type="transmembrane region" description="Helical" evidence="6">
    <location>
        <begin position="106"/>
        <end position="127"/>
    </location>
</feature>
<evidence type="ECO:0000313" key="8">
    <source>
        <dbReference type="EMBL" id="MBB5057179.1"/>
    </source>
</evidence>
<evidence type="ECO:0000256" key="6">
    <source>
        <dbReference type="SAM" id="Phobius"/>
    </source>
</evidence>
<sequence>MAVVSFIMHHGYAVTGLVLFLAAMGLPLPASTVLLAAGAASHAGALNPWAVLAIAWAGAVAADTLLFYGGRYTGWWLLGILCRASVNPEACIFSSAGYFYRRGPRTLLFAKFIPGLGAMAAPIAGSLNMRISQFLRMDALGVLGYCSAWLAMGYIFSKFIVQIIQRIESAGHAVLLIVLLAVFAYGGVLLAFTLRARRSGAIEKISAANLYERLQALTPDKLVVIADVRSHGYYDPGMQRIKNSIRVEPHRLQEELVALREFMAPECEIYIYCSCIRDVTSIRVARKLAEENCRTQVIEGGIKAWIKAGGPMEMVPEADMQKLPRFE</sequence>
<dbReference type="CDD" id="cd00158">
    <property type="entry name" value="RHOD"/>
    <property type="match status" value="1"/>
</dbReference>
<reference evidence="8 9" key="1">
    <citation type="submission" date="2020-08" db="EMBL/GenBank/DDBJ databases">
        <title>Genomic Encyclopedia of Type Strains, Phase IV (KMG-V): Genome sequencing to study the core and pangenomes of soil and plant-associated prokaryotes.</title>
        <authorList>
            <person name="Whitman W."/>
        </authorList>
    </citation>
    <scope>NUCLEOTIDE SEQUENCE [LARGE SCALE GENOMIC DNA]</scope>
    <source>
        <strain evidence="8 9">M8UP14</strain>
    </source>
</reference>
<evidence type="ECO:0000259" key="7">
    <source>
        <dbReference type="PROSITE" id="PS50206"/>
    </source>
</evidence>
<evidence type="ECO:0000256" key="5">
    <source>
        <dbReference type="ARBA" id="ARBA00023136"/>
    </source>
</evidence>
<name>A0A7W7ZCR7_9BACT</name>
<dbReference type="InterPro" id="IPR001763">
    <property type="entry name" value="Rhodanese-like_dom"/>
</dbReference>